<dbReference type="EMBL" id="QYZD01000017">
    <property type="protein sequence ID" value="RJG22340.1"/>
    <property type="molecule type" value="Genomic_DNA"/>
</dbReference>
<dbReference type="GO" id="GO:0016020">
    <property type="term" value="C:membrane"/>
    <property type="evidence" value="ECO:0007669"/>
    <property type="project" value="TreeGrafter"/>
</dbReference>
<dbReference type="GO" id="GO:0016810">
    <property type="term" value="F:hydrolase activity, acting on carbon-nitrogen (but not peptide) bonds"/>
    <property type="evidence" value="ECO:0007669"/>
    <property type="project" value="InterPro"/>
</dbReference>
<evidence type="ECO:0000259" key="1">
    <source>
        <dbReference type="PROSITE" id="PS51677"/>
    </source>
</evidence>
<dbReference type="InterPro" id="IPR002509">
    <property type="entry name" value="NODB_dom"/>
</dbReference>
<dbReference type="AlphaFoldDB" id="A0A3A3GJJ0"/>
<dbReference type="OrthoDB" id="9812065at2"/>
<dbReference type="InterPro" id="IPR011330">
    <property type="entry name" value="Glyco_hydro/deAcase_b/a-brl"/>
</dbReference>
<evidence type="ECO:0000313" key="3">
    <source>
        <dbReference type="Proteomes" id="UP000266177"/>
    </source>
</evidence>
<feature type="domain" description="NodB homology" evidence="1">
    <location>
        <begin position="142"/>
        <end position="318"/>
    </location>
</feature>
<evidence type="ECO:0000313" key="2">
    <source>
        <dbReference type="EMBL" id="RJG22340.1"/>
    </source>
</evidence>
<dbReference type="CDD" id="cd10950">
    <property type="entry name" value="CE4_BsYlxY_like"/>
    <property type="match status" value="1"/>
</dbReference>
<proteinExistence type="predicted"/>
<accession>A0A3A3GJJ0</accession>
<gene>
    <name evidence="2" type="ORF">DQX05_18290</name>
</gene>
<name>A0A3A3GJJ0_PANTH</name>
<dbReference type="PROSITE" id="PS51677">
    <property type="entry name" value="NODB"/>
    <property type="match status" value="1"/>
</dbReference>
<dbReference type="PANTHER" id="PTHR10587:SF80">
    <property type="entry name" value="CHITOOLIGOSACCHARIDE DEACETYLASE"/>
    <property type="match status" value="1"/>
</dbReference>
<dbReference type="GO" id="GO:0005975">
    <property type="term" value="P:carbohydrate metabolic process"/>
    <property type="evidence" value="ECO:0007669"/>
    <property type="project" value="InterPro"/>
</dbReference>
<sequence length="337" mass="37904">MDSMRPVTRKWIFIIVALIGALYIGTGTEAGSFIKERKAVLAISEAYHLNEAEALEKLPLKERIAEEAKTKYIAPIDARIDRVWKAIPGYNGLEVDRERTYEANKAKRADAGITWVMREIPPRVTLEQLEPQPIYRGNPNKKMAGLMINVAWGNEHIEPMLATLKEEKVKATFFLDGSWLKKNPEMAKRIQEEGHELENHAYSHPNMSELSAGLQAQQIEKTKRLLETTLQVKNKWFAPPSGDFNALTVQTAHAYGLKTVMWTVDTVDWKNPEPSAVIRKIDAKVEPGSLILMHPTPSSKAALPGIIRTIRSKGLLPGTVSETLSEKRLDVELVEPR</sequence>
<dbReference type="RefSeq" id="WP_119794945.1">
    <property type="nucleotide sequence ID" value="NZ_QYZD01000017.1"/>
</dbReference>
<dbReference type="SUPFAM" id="SSF88713">
    <property type="entry name" value="Glycoside hydrolase/deacetylase"/>
    <property type="match status" value="1"/>
</dbReference>
<dbReference type="Proteomes" id="UP000266177">
    <property type="component" value="Unassembled WGS sequence"/>
</dbReference>
<dbReference type="PANTHER" id="PTHR10587">
    <property type="entry name" value="GLYCOSYL TRANSFERASE-RELATED"/>
    <property type="match status" value="1"/>
</dbReference>
<reference evidence="2 3" key="1">
    <citation type="submission" date="2018-09" db="EMBL/GenBank/DDBJ databases">
        <title>Paenibacillus SK2017-BO5.</title>
        <authorList>
            <person name="Piskunova J.V."/>
            <person name="Dubiley S.A."/>
            <person name="Severinov K.V."/>
        </authorList>
    </citation>
    <scope>NUCLEOTIDE SEQUENCE [LARGE SCALE GENOMIC DNA]</scope>
    <source>
        <strain evidence="2 3">BO5</strain>
    </source>
</reference>
<comment type="caution">
    <text evidence="2">The sequence shown here is derived from an EMBL/GenBank/DDBJ whole genome shotgun (WGS) entry which is preliminary data.</text>
</comment>
<dbReference type="Pfam" id="PF01522">
    <property type="entry name" value="Polysacc_deac_1"/>
    <property type="match status" value="1"/>
</dbReference>
<dbReference type="InterPro" id="IPR050248">
    <property type="entry name" value="Polysacc_deacetylase_ArnD"/>
</dbReference>
<organism evidence="2 3">
    <name type="scientific">Paenibacillus thiaminolyticus</name>
    <name type="common">Bacillus thiaminolyticus</name>
    <dbReference type="NCBI Taxonomy" id="49283"/>
    <lineage>
        <taxon>Bacteria</taxon>
        <taxon>Bacillati</taxon>
        <taxon>Bacillota</taxon>
        <taxon>Bacilli</taxon>
        <taxon>Bacillales</taxon>
        <taxon>Paenibacillaceae</taxon>
        <taxon>Paenibacillus</taxon>
    </lineage>
</organism>
<protein>
    <recommendedName>
        <fullName evidence="1">NodB homology domain-containing protein</fullName>
    </recommendedName>
</protein>
<dbReference type="Gene3D" id="3.20.20.370">
    <property type="entry name" value="Glycoside hydrolase/deacetylase"/>
    <property type="match status" value="1"/>
</dbReference>